<proteinExistence type="inferred from homology"/>
<keyword evidence="5" id="KW-0560">Oxidoreductase</keyword>
<dbReference type="SUPFAM" id="SSF56645">
    <property type="entry name" value="Acyl-CoA dehydrogenase NM domain-like"/>
    <property type="match status" value="1"/>
</dbReference>
<gene>
    <name evidence="8" type="ORF">AAFH96_21225</name>
</gene>
<dbReference type="InterPro" id="IPR009100">
    <property type="entry name" value="AcylCoA_DH/oxidase_NM_dom_sf"/>
</dbReference>
<dbReference type="Pfam" id="PF00441">
    <property type="entry name" value="Acyl-CoA_dh_1"/>
    <property type="match status" value="1"/>
</dbReference>
<accession>A0ABV5CUJ2</accession>
<feature type="domain" description="Acyl-CoA dehydrogenase/oxidase C-terminal" evidence="6">
    <location>
        <begin position="163"/>
        <end position="272"/>
    </location>
</feature>
<dbReference type="Gene3D" id="1.10.540.10">
    <property type="entry name" value="Acyl-CoA dehydrogenase/oxidase, N-terminal domain"/>
    <property type="match status" value="1"/>
</dbReference>
<dbReference type="SUPFAM" id="SSF47203">
    <property type="entry name" value="Acyl-CoA dehydrogenase C-terminal domain-like"/>
    <property type="match status" value="1"/>
</dbReference>
<dbReference type="InterPro" id="IPR009075">
    <property type="entry name" value="AcylCo_DH/oxidase_C"/>
</dbReference>
<dbReference type="Proteomes" id="UP001582793">
    <property type="component" value="Unassembled WGS sequence"/>
</dbReference>
<keyword evidence="3" id="KW-0285">Flavoprotein</keyword>
<dbReference type="InterPro" id="IPR013786">
    <property type="entry name" value="AcylCoA_DH/ox_N"/>
</dbReference>
<evidence type="ECO:0000256" key="3">
    <source>
        <dbReference type="ARBA" id="ARBA00022630"/>
    </source>
</evidence>
<dbReference type="RefSeq" id="WP_364222949.1">
    <property type="nucleotide sequence ID" value="NZ_JBCGDC010000064.1"/>
</dbReference>
<comment type="similarity">
    <text evidence="2">Belongs to the acyl-CoA dehydrogenase family.</text>
</comment>
<dbReference type="InterPro" id="IPR036250">
    <property type="entry name" value="AcylCo_DH-like_C"/>
</dbReference>
<name>A0ABV5CUJ2_9ACTN</name>
<reference evidence="8 9" key="1">
    <citation type="submission" date="2024-04" db="EMBL/GenBank/DDBJ databases">
        <title>Polymorphospora sp. isolated from Baiyangdian Lake in Xiong'an New Area.</title>
        <authorList>
            <person name="Zhang X."/>
            <person name="Liu J."/>
        </authorList>
    </citation>
    <scope>NUCLEOTIDE SEQUENCE [LARGE SCALE GENOMIC DNA]</scope>
    <source>
        <strain evidence="8 9">2-325</strain>
    </source>
</reference>
<dbReference type="InterPro" id="IPR037069">
    <property type="entry name" value="AcylCoA_DH/ox_N_sf"/>
</dbReference>
<evidence type="ECO:0000259" key="6">
    <source>
        <dbReference type="Pfam" id="PF00441"/>
    </source>
</evidence>
<dbReference type="Pfam" id="PF02771">
    <property type="entry name" value="Acyl-CoA_dh_N"/>
    <property type="match status" value="1"/>
</dbReference>
<protein>
    <submittedName>
        <fullName evidence="8">Acyl-CoA dehydrogenase family protein</fullName>
    </submittedName>
</protein>
<comment type="cofactor">
    <cofactor evidence="1">
        <name>FAD</name>
        <dbReference type="ChEBI" id="CHEBI:57692"/>
    </cofactor>
</comment>
<comment type="caution">
    <text evidence="8">The sequence shown here is derived from an EMBL/GenBank/DDBJ whole genome shotgun (WGS) entry which is preliminary data.</text>
</comment>
<dbReference type="EMBL" id="JBCGDC010000064">
    <property type="protein sequence ID" value="MFB6395612.1"/>
    <property type="molecule type" value="Genomic_DNA"/>
</dbReference>
<dbReference type="PANTHER" id="PTHR43884:SF20">
    <property type="entry name" value="ACYL-COA DEHYDROGENASE FADE28"/>
    <property type="match status" value="1"/>
</dbReference>
<evidence type="ECO:0000313" key="8">
    <source>
        <dbReference type="EMBL" id="MFB6395612.1"/>
    </source>
</evidence>
<evidence type="ECO:0000256" key="2">
    <source>
        <dbReference type="ARBA" id="ARBA00009347"/>
    </source>
</evidence>
<dbReference type="Gene3D" id="1.20.140.10">
    <property type="entry name" value="Butyryl-CoA Dehydrogenase, subunit A, domain 3"/>
    <property type="match status" value="1"/>
</dbReference>
<organism evidence="8 9">
    <name type="scientific">Polymorphospora lycopeni</name>
    <dbReference type="NCBI Taxonomy" id="3140240"/>
    <lineage>
        <taxon>Bacteria</taxon>
        <taxon>Bacillati</taxon>
        <taxon>Actinomycetota</taxon>
        <taxon>Actinomycetes</taxon>
        <taxon>Micromonosporales</taxon>
        <taxon>Micromonosporaceae</taxon>
        <taxon>Polymorphospora</taxon>
    </lineage>
</organism>
<evidence type="ECO:0000259" key="7">
    <source>
        <dbReference type="Pfam" id="PF02771"/>
    </source>
</evidence>
<evidence type="ECO:0000256" key="4">
    <source>
        <dbReference type="ARBA" id="ARBA00022827"/>
    </source>
</evidence>
<evidence type="ECO:0000313" key="9">
    <source>
        <dbReference type="Proteomes" id="UP001582793"/>
    </source>
</evidence>
<sequence length="314" mass="31941">MRAVAEAAVQVLAARAAPHRDEPAAEMAAMWRTTGEQGWHLLAVPEGDGGMGGDLADLADVVRAISAAGLSAPLPELHTGVFGTLAAGRDPAAALAGRIGVALPRGAEVAVPWGRHLDAAVVAGTTVACADLRPAVNLAHEPVDTLARPAPDGGPDPTGTRWRLLHAARLVGAAEGAARRTAAYAATREQFGRPIARFQAVAALVAEAHAQTVLAAAALDAALAAADDGAVTVPAALATAARAAGVVARCAHQVHGAIGVTRELGLERLTRRLWAWRDLPTEHELEDGIGRVVRAGGEALAWSAGPEIDVRSGG</sequence>
<evidence type="ECO:0000256" key="1">
    <source>
        <dbReference type="ARBA" id="ARBA00001974"/>
    </source>
</evidence>
<feature type="domain" description="Acyl-CoA dehydrogenase/oxidase N-terminal" evidence="7">
    <location>
        <begin position="3"/>
        <end position="83"/>
    </location>
</feature>
<dbReference type="PANTHER" id="PTHR43884">
    <property type="entry name" value="ACYL-COA DEHYDROGENASE"/>
    <property type="match status" value="1"/>
</dbReference>
<keyword evidence="9" id="KW-1185">Reference proteome</keyword>
<keyword evidence="4" id="KW-0274">FAD</keyword>
<evidence type="ECO:0000256" key="5">
    <source>
        <dbReference type="ARBA" id="ARBA00023002"/>
    </source>
</evidence>